<dbReference type="KEGG" id="epa:114575279"/>
<evidence type="ECO:0000256" key="1">
    <source>
        <dbReference type="SAM" id="MobiDB-lite"/>
    </source>
</evidence>
<dbReference type="Proteomes" id="UP000887567">
    <property type="component" value="Unplaced"/>
</dbReference>
<protein>
    <submittedName>
        <fullName evidence="2">Uncharacterized protein</fullName>
    </submittedName>
</protein>
<evidence type="ECO:0000313" key="3">
    <source>
        <dbReference type="Proteomes" id="UP000887567"/>
    </source>
</evidence>
<sequence length="202" mass="23024">MDENSLLKIMHQQWRDKSEQEKESYRRRAYVINNTTGSLEGTETKKRRVKKLQSKIKTCMDQLNGLGAPSLWVAKIPGVGPKSYYSKKIKKNENQKKDNEEMNILFLSGGNSSSDSTDEALDETLVISSSSSSENEPDELIVNVEVKSESEAQVKSEPEVQVWSEPEVKPEPEDVVPTSVKQSPHTVITKRRYGPRWQKKFH</sequence>
<organism evidence="2 3">
    <name type="scientific">Exaiptasia diaphana</name>
    <name type="common">Tropical sea anemone</name>
    <name type="synonym">Aiptasia pulchella</name>
    <dbReference type="NCBI Taxonomy" id="2652724"/>
    <lineage>
        <taxon>Eukaryota</taxon>
        <taxon>Metazoa</taxon>
        <taxon>Cnidaria</taxon>
        <taxon>Anthozoa</taxon>
        <taxon>Hexacorallia</taxon>
        <taxon>Actiniaria</taxon>
        <taxon>Aiptasiidae</taxon>
        <taxon>Exaiptasia</taxon>
    </lineage>
</organism>
<feature type="compositionally biased region" description="Basic residues" evidence="1">
    <location>
        <begin position="188"/>
        <end position="202"/>
    </location>
</feature>
<feature type="region of interest" description="Disordered" evidence="1">
    <location>
        <begin position="149"/>
        <end position="202"/>
    </location>
</feature>
<reference evidence="2" key="1">
    <citation type="submission" date="2022-11" db="UniProtKB">
        <authorList>
            <consortium name="EnsemblMetazoa"/>
        </authorList>
    </citation>
    <scope>IDENTIFICATION</scope>
</reference>
<accession>A0A913YJR3</accession>
<dbReference type="RefSeq" id="XP_028515630.1">
    <property type="nucleotide sequence ID" value="XM_028659829.1"/>
</dbReference>
<dbReference type="EnsemblMetazoa" id="XM_028659829.1">
    <property type="protein sequence ID" value="XP_028515630.1"/>
    <property type="gene ID" value="LOC114575279"/>
</dbReference>
<evidence type="ECO:0000313" key="2">
    <source>
        <dbReference type="EnsemblMetazoa" id="XP_028515630.1"/>
    </source>
</evidence>
<proteinExistence type="predicted"/>
<dbReference type="GeneID" id="114575279"/>
<name>A0A913YJR3_EXADI</name>
<keyword evidence="3" id="KW-1185">Reference proteome</keyword>
<dbReference type="AlphaFoldDB" id="A0A913YJR3"/>
<feature type="compositionally biased region" description="Basic and acidic residues" evidence="1">
    <location>
        <begin position="149"/>
        <end position="158"/>
    </location>
</feature>